<keyword evidence="7 8" id="KW-0472">Membrane</keyword>
<evidence type="ECO:0000313" key="9">
    <source>
        <dbReference type="EMBL" id="GFZ86132.1"/>
    </source>
</evidence>
<dbReference type="Proteomes" id="UP000615455">
    <property type="component" value="Unassembled WGS sequence"/>
</dbReference>
<name>A0ABQ1EUK4_9BACL</name>
<comment type="similarity">
    <text evidence="2">Belongs to the MreD family.</text>
</comment>
<evidence type="ECO:0000256" key="6">
    <source>
        <dbReference type="ARBA" id="ARBA00022989"/>
    </source>
</evidence>
<dbReference type="NCBIfam" id="TIGR03426">
    <property type="entry name" value="shape_MreD"/>
    <property type="match status" value="1"/>
</dbReference>
<feature type="transmembrane region" description="Helical" evidence="8">
    <location>
        <begin position="75"/>
        <end position="97"/>
    </location>
</feature>
<evidence type="ECO:0000256" key="5">
    <source>
        <dbReference type="ARBA" id="ARBA00022960"/>
    </source>
</evidence>
<comment type="caution">
    <text evidence="9">The sequence shown here is derived from an EMBL/GenBank/DDBJ whole genome shotgun (WGS) entry which is preliminary data.</text>
</comment>
<keyword evidence="4 8" id="KW-0812">Transmembrane</keyword>
<evidence type="ECO:0000256" key="2">
    <source>
        <dbReference type="ARBA" id="ARBA00007776"/>
    </source>
</evidence>
<keyword evidence="6 8" id="KW-1133">Transmembrane helix</keyword>
<gene>
    <name evidence="9" type="primary">mreD</name>
    <name evidence="9" type="ORF">GCM10008018_35300</name>
</gene>
<protein>
    <submittedName>
        <fullName evidence="9">Rod shape-determining protein MreD</fullName>
    </submittedName>
</protein>
<organism evidence="9 10">
    <name type="scientific">Paenibacillus marchantiophytorum</name>
    <dbReference type="NCBI Taxonomy" id="1619310"/>
    <lineage>
        <taxon>Bacteria</taxon>
        <taxon>Bacillati</taxon>
        <taxon>Bacillota</taxon>
        <taxon>Bacilli</taxon>
        <taxon>Bacillales</taxon>
        <taxon>Paenibacillaceae</taxon>
        <taxon>Paenibacillus</taxon>
    </lineage>
</organism>
<accession>A0ABQ1EUK4</accession>
<keyword evidence="3" id="KW-1003">Cell membrane</keyword>
<comment type="subcellular location">
    <subcellularLocation>
        <location evidence="1">Cell membrane</location>
        <topology evidence="1">Multi-pass membrane protein</topology>
    </subcellularLocation>
</comment>
<keyword evidence="10" id="KW-1185">Reference proteome</keyword>
<dbReference type="EMBL" id="BMHE01000017">
    <property type="protein sequence ID" value="GFZ86132.1"/>
    <property type="molecule type" value="Genomic_DNA"/>
</dbReference>
<evidence type="ECO:0000313" key="10">
    <source>
        <dbReference type="Proteomes" id="UP000615455"/>
    </source>
</evidence>
<feature type="transmembrane region" description="Helical" evidence="8">
    <location>
        <begin position="104"/>
        <end position="124"/>
    </location>
</feature>
<dbReference type="InterPro" id="IPR007227">
    <property type="entry name" value="Cell_shape_determining_MreD"/>
</dbReference>
<evidence type="ECO:0000256" key="8">
    <source>
        <dbReference type="SAM" id="Phobius"/>
    </source>
</evidence>
<feature type="transmembrane region" description="Helical" evidence="8">
    <location>
        <begin position="144"/>
        <end position="163"/>
    </location>
</feature>
<evidence type="ECO:0000256" key="4">
    <source>
        <dbReference type="ARBA" id="ARBA00022692"/>
    </source>
</evidence>
<keyword evidence="5" id="KW-0133">Cell shape</keyword>
<proteinExistence type="inferred from homology"/>
<evidence type="ECO:0000256" key="3">
    <source>
        <dbReference type="ARBA" id="ARBA00022475"/>
    </source>
</evidence>
<reference evidence="10" key="1">
    <citation type="journal article" date="2019" name="Int. J. Syst. Evol. Microbiol.">
        <title>The Global Catalogue of Microorganisms (GCM) 10K type strain sequencing project: providing services to taxonomists for standard genome sequencing and annotation.</title>
        <authorList>
            <consortium name="The Broad Institute Genomics Platform"/>
            <consortium name="The Broad Institute Genome Sequencing Center for Infectious Disease"/>
            <person name="Wu L."/>
            <person name="Ma J."/>
        </authorList>
    </citation>
    <scope>NUCLEOTIDE SEQUENCE [LARGE SCALE GENOMIC DNA]</scope>
    <source>
        <strain evidence="10">CGMCC 1.15043</strain>
    </source>
</reference>
<sequence>MSREVNRHLLWLILLGIFILQGSIVIWLIPSAWQGTVHVTPHFTLVFILFIGLFHHRHTALIYGLLFGLLHDFNYYGSMLGVYSFGMGLTGYLAGLAQRRQPNLIFYNLLITGLGLLLFEFLNYGINRLFKLIDIDLKFALTHYMLPSVLFNLLFALIFYVPIRKLLEGKRLAPTGNED</sequence>
<dbReference type="Pfam" id="PF04093">
    <property type="entry name" value="MreD"/>
    <property type="match status" value="1"/>
</dbReference>
<evidence type="ECO:0000256" key="7">
    <source>
        <dbReference type="ARBA" id="ARBA00023136"/>
    </source>
</evidence>
<feature type="transmembrane region" description="Helical" evidence="8">
    <location>
        <begin position="12"/>
        <end position="33"/>
    </location>
</feature>
<evidence type="ECO:0000256" key="1">
    <source>
        <dbReference type="ARBA" id="ARBA00004651"/>
    </source>
</evidence>